<evidence type="ECO:0000259" key="5">
    <source>
        <dbReference type="Pfam" id="PF23775"/>
    </source>
</evidence>
<accession>B3SBQ4</accession>
<dbReference type="eggNOG" id="ENOG502QPYZ">
    <property type="taxonomic scope" value="Eukaryota"/>
</dbReference>
<evidence type="ECO:0000256" key="2">
    <source>
        <dbReference type="ARBA" id="ARBA00022737"/>
    </source>
</evidence>
<keyword evidence="1 3" id="KW-0853">WD repeat</keyword>
<dbReference type="InterPro" id="IPR015943">
    <property type="entry name" value="WD40/YVTN_repeat-like_dom_sf"/>
</dbReference>
<evidence type="ECO:0000313" key="7">
    <source>
        <dbReference type="Proteomes" id="UP000009022"/>
    </source>
</evidence>
<dbReference type="InterPro" id="IPR019775">
    <property type="entry name" value="WD40_repeat_CS"/>
</dbReference>
<dbReference type="InterPro" id="IPR020472">
    <property type="entry name" value="WD40_PAC1"/>
</dbReference>
<dbReference type="Proteomes" id="UP000009022">
    <property type="component" value="Unassembled WGS sequence"/>
</dbReference>
<gene>
    <name evidence="6" type="ORF">TRIADDRAFT_936</name>
</gene>
<name>B3SBQ4_TRIAD</name>
<dbReference type="InterPro" id="IPR001680">
    <property type="entry name" value="WD40_rpt"/>
</dbReference>
<dbReference type="PhylomeDB" id="B3SBQ4"/>
<dbReference type="OMA" id="HHETINA"/>
<evidence type="ECO:0000259" key="4">
    <source>
        <dbReference type="Pfam" id="PF23770"/>
    </source>
</evidence>
<sequence length="710" mass="80676">LPASANWYCTTVSQCTDNGIYVFGGRNDIYLYRLPQRDDRLGPAQFQWIGIMSLHTGRITCLQLSRNGAQRLCVSGGEDKKIILWDIESRHFIAKHEKHQAKITSLSVSKSTSKWIISGDEKGNIVCWELAAQRFIIGSLRKDSISCIQLSPHDQSDFALGYNDGTIIVANINAESGHISHKLELKGHQRQITCLNWCPVVGDHFETGSNRGNFLYCTLITHYEILYFIHLTVDVLLASASRDRLFRIWNVYKREVITVVKMPNKINGGARNWSKTVDLEKQAKNWISLLWLPWNLNHIVSNYHTGNVLLWDLTHYKKPKHTVFDDQVNHCHTRPVFNISYYSSEQQNYLVTFSLDRQIICWDAIKLQPISVLPTLGGWAHCVRISPLTSSLIAGGLGDNCIITWKVSDKETCYDSRILWQGIDSKVTVINWHPEKEGLLAFGTDKGKVGIYNILSQSSSASWSYHKGTVYSLSWGPQCTFSDKELTSSSTKLMLYSVGGDGIALQHNTQHMESHASNINDIIAKTNDIQQKFPLRSELAWKPDLTLLAIGNDDGLIEIFQAPNLESLLKIQCQSRIVNCLQWHHQHFANDEQLDVTCWLASGSNSMTVYIHDIKQLQLQSSTVVTTSYKQLRGHQHRVTDISWSPHNAYQIATASFDWSIKVWDITSCQIIASYVSHLGRILTVAWSFRDQDLIYSGSQDYSVHFWKVS</sequence>
<dbReference type="InterPro" id="IPR056424">
    <property type="entry name" value="Beta-prop_GEMI5_2nd"/>
</dbReference>
<dbReference type="EMBL" id="DS985266">
    <property type="protein sequence ID" value="EDV19830.1"/>
    <property type="molecule type" value="Genomic_DNA"/>
</dbReference>
<reference evidence="6 7" key="1">
    <citation type="journal article" date="2008" name="Nature">
        <title>The Trichoplax genome and the nature of placozoans.</title>
        <authorList>
            <person name="Srivastava M."/>
            <person name="Begovic E."/>
            <person name="Chapman J."/>
            <person name="Putnam N.H."/>
            <person name="Hellsten U."/>
            <person name="Kawashima T."/>
            <person name="Kuo A."/>
            <person name="Mitros T."/>
            <person name="Salamov A."/>
            <person name="Carpenter M.L."/>
            <person name="Signorovitch A.Y."/>
            <person name="Moreno M.A."/>
            <person name="Kamm K."/>
            <person name="Grimwood J."/>
            <person name="Schmutz J."/>
            <person name="Shapiro H."/>
            <person name="Grigoriev I.V."/>
            <person name="Buss L.W."/>
            <person name="Schierwater B."/>
            <person name="Dellaporta S.L."/>
            <person name="Rokhsar D.S."/>
        </authorList>
    </citation>
    <scope>NUCLEOTIDE SEQUENCE [LARGE SCALE GENOMIC DNA]</scope>
    <source>
        <strain evidence="6 7">Grell-BS-1999</strain>
    </source>
</reference>
<dbReference type="SUPFAM" id="SSF50978">
    <property type="entry name" value="WD40 repeat-like"/>
    <property type="match status" value="2"/>
</dbReference>
<feature type="repeat" description="WD" evidence="3">
    <location>
        <begin position="675"/>
        <end position="710"/>
    </location>
</feature>
<feature type="non-terminal residue" evidence="6">
    <location>
        <position position="1"/>
    </location>
</feature>
<feature type="domain" description="Gem-associated protein 5 second beta-propeller" evidence="5">
    <location>
        <begin position="390"/>
        <end position="699"/>
    </location>
</feature>
<dbReference type="Gene3D" id="2.130.10.10">
    <property type="entry name" value="YVTN repeat-like/Quinoprotein amine dehydrogenase"/>
    <property type="match status" value="2"/>
</dbReference>
<feature type="repeat" description="WD" evidence="3">
    <location>
        <begin position="52"/>
        <end position="95"/>
    </location>
</feature>
<evidence type="ECO:0000256" key="1">
    <source>
        <dbReference type="ARBA" id="ARBA00022574"/>
    </source>
</evidence>
<dbReference type="RefSeq" id="XP_002117700.1">
    <property type="nucleotide sequence ID" value="XM_002117664.1"/>
</dbReference>
<dbReference type="Pfam" id="PF23775">
    <property type="entry name" value="Beta-prop_RIG_2nd"/>
    <property type="match status" value="1"/>
</dbReference>
<keyword evidence="2" id="KW-0677">Repeat</keyword>
<evidence type="ECO:0000256" key="3">
    <source>
        <dbReference type="PROSITE-ProRule" id="PRU00221"/>
    </source>
</evidence>
<dbReference type="InterPro" id="IPR056432">
    <property type="entry name" value="Beta-prop_GEMI5_1st"/>
</dbReference>
<dbReference type="PRINTS" id="PR00320">
    <property type="entry name" value="GPROTEINBRPT"/>
</dbReference>
<dbReference type="PROSITE" id="PS50294">
    <property type="entry name" value="WD_REPEATS_REGION"/>
    <property type="match status" value="3"/>
</dbReference>
<dbReference type="PROSITE" id="PS50082">
    <property type="entry name" value="WD_REPEATS_2"/>
    <property type="match status" value="3"/>
</dbReference>
<organism evidence="6 7">
    <name type="scientific">Trichoplax adhaerens</name>
    <name type="common">Trichoplax reptans</name>
    <dbReference type="NCBI Taxonomy" id="10228"/>
    <lineage>
        <taxon>Eukaryota</taxon>
        <taxon>Metazoa</taxon>
        <taxon>Placozoa</taxon>
        <taxon>Uniplacotomia</taxon>
        <taxon>Trichoplacea</taxon>
        <taxon>Trichoplacidae</taxon>
        <taxon>Trichoplax</taxon>
    </lineage>
</organism>
<dbReference type="Pfam" id="PF23770">
    <property type="entry name" value="Beta-prop_RIG_1st"/>
    <property type="match status" value="1"/>
</dbReference>
<dbReference type="CTD" id="6758882"/>
<dbReference type="SMART" id="SM00320">
    <property type="entry name" value="WD40"/>
    <property type="match status" value="13"/>
</dbReference>
<proteinExistence type="predicted"/>
<dbReference type="AlphaFoldDB" id="B3SBQ4"/>
<evidence type="ECO:0000313" key="6">
    <source>
        <dbReference type="EMBL" id="EDV19830.1"/>
    </source>
</evidence>
<feature type="non-terminal residue" evidence="6">
    <location>
        <position position="710"/>
    </location>
</feature>
<dbReference type="PANTHER" id="PTHR46362:SF1">
    <property type="entry name" value="GEM-ASSOCIATED PROTEIN 5"/>
    <property type="match status" value="1"/>
</dbReference>
<dbReference type="KEGG" id="tad:TRIADDRAFT_936"/>
<dbReference type="InterPro" id="IPR036322">
    <property type="entry name" value="WD40_repeat_dom_sf"/>
</dbReference>
<dbReference type="OrthoDB" id="7326421at2759"/>
<feature type="repeat" description="WD" evidence="3">
    <location>
        <begin position="632"/>
        <end position="674"/>
    </location>
</feature>
<dbReference type="GeneID" id="6758882"/>
<keyword evidence="7" id="KW-1185">Reference proteome</keyword>
<feature type="domain" description="Gem-associated protein 5 first beta-propeller" evidence="4">
    <location>
        <begin position="78"/>
        <end position="200"/>
    </location>
</feature>
<dbReference type="HOGENOM" id="CLU_004491_0_0_1"/>
<dbReference type="InterPro" id="IPR052640">
    <property type="entry name" value="Gemin-5"/>
</dbReference>
<dbReference type="PANTHER" id="PTHR46362">
    <property type="entry name" value="GEM-ASSOCIATED PROTEIN 5"/>
    <property type="match status" value="1"/>
</dbReference>
<protein>
    <submittedName>
        <fullName evidence="6">Uncharacterized protein</fullName>
    </submittedName>
</protein>
<dbReference type="PROSITE" id="PS00678">
    <property type="entry name" value="WD_REPEATS_1"/>
    <property type="match status" value="2"/>
</dbReference>
<dbReference type="InParanoid" id="B3SBQ4"/>
<dbReference type="STRING" id="10228.B3SBQ4"/>